<accession>A0A565CUJ1</accession>
<dbReference type="Pfam" id="PF10440">
    <property type="entry name" value="WIYLD"/>
    <property type="match status" value="1"/>
</dbReference>
<evidence type="ECO:0000313" key="3">
    <source>
        <dbReference type="EMBL" id="VVB17365.1"/>
    </source>
</evidence>
<dbReference type="OrthoDB" id="549353at2759"/>
<dbReference type="AlphaFoldDB" id="A0A565CUJ1"/>
<comment type="caution">
    <text evidence="3">The sequence shown here is derived from an EMBL/GenBank/DDBJ whole genome shotgun (WGS) entry which is preliminary data.</text>
</comment>
<dbReference type="InterPro" id="IPR043017">
    <property type="entry name" value="WIYLD_dom_sf"/>
</dbReference>
<evidence type="ECO:0000259" key="1">
    <source>
        <dbReference type="Pfam" id="PF01936"/>
    </source>
</evidence>
<dbReference type="GO" id="GO:0004540">
    <property type="term" value="F:RNA nuclease activity"/>
    <property type="evidence" value="ECO:0007669"/>
    <property type="project" value="InterPro"/>
</dbReference>
<evidence type="ECO:0000259" key="2">
    <source>
        <dbReference type="Pfam" id="PF10440"/>
    </source>
</evidence>
<dbReference type="Pfam" id="PF01936">
    <property type="entry name" value="NYN"/>
    <property type="match status" value="1"/>
</dbReference>
<dbReference type="InterPro" id="IPR021139">
    <property type="entry name" value="NYN"/>
</dbReference>
<proteinExistence type="predicted"/>
<protein>
    <submittedName>
        <fullName evidence="3">Uncharacterized protein</fullName>
    </submittedName>
</protein>
<gene>
    <name evidence="3" type="ORF">ANE_LOCUS27809</name>
</gene>
<feature type="domain" description="WIYLD" evidence="2">
    <location>
        <begin position="10"/>
        <end position="62"/>
    </location>
</feature>
<name>A0A565CUJ1_9BRAS</name>
<organism evidence="3 4">
    <name type="scientific">Arabis nemorensis</name>
    <dbReference type="NCBI Taxonomy" id="586526"/>
    <lineage>
        <taxon>Eukaryota</taxon>
        <taxon>Viridiplantae</taxon>
        <taxon>Streptophyta</taxon>
        <taxon>Embryophyta</taxon>
        <taxon>Tracheophyta</taxon>
        <taxon>Spermatophyta</taxon>
        <taxon>Magnoliopsida</taxon>
        <taxon>eudicotyledons</taxon>
        <taxon>Gunneridae</taxon>
        <taxon>Pentapetalae</taxon>
        <taxon>rosids</taxon>
        <taxon>malvids</taxon>
        <taxon>Brassicales</taxon>
        <taxon>Brassicaceae</taxon>
        <taxon>Arabideae</taxon>
        <taxon>Arabis</taxon>
    </lineage>
</organism>
<dbReference type="InterPro" id="IPR018848">
    <property type="entry name" value="WIYLD_domain"/>
</dbReference>
<dbReference type="EMBL" id="CABITT030000008">
    <property type="protein sequence ID" value="VVB17365.1"/>
    <property type="molecule type" value="Genomic_DNA"/>
</dbReference>
<reference evidence="3" key="1">
    <citation type="submission" date="2019-07" db="EMBL/GenBank/DDBJ databases">
        <authorList>
            <person name="Dittberner H."/>
        </authorList>
    </citation>
    <scope>NUCLEOTIDE SEQUENCE [LARGE SCALE GENOMIC DNA]</scope>
</reference>
<dbReference type="Gene3D" id="1.10.8.850">
    <property type="entry name" value="Histone-lysine N methyltransferase , C-terminal domain-like"/>
    <property type="match status" value="1"/>
</dbReference>
<evidence type="ECO:0000313" key="4">
    <source>
        <dbReference type="Proteomes" id="UP000489600"/>
    </source>
</evidence>
<feature type="domain" description="NYN" evidence="1">
    <location>
        <begin position="124"/>
        <end position="228"/>
    </location>
</feature>
<keyword evidence="4" id="KW-1185">Reference proteome</keyword>
<dbReference type="Proteomes" id="UP000489600">
    <property type="component" value="Unassembled WGS sequence"/>
</dbReference>
<sequence length="438" mass="48756">MSYKRMDWQSAHTALKPLGIEVAKINEAIKELLEVLRKEGKENPWALICANNFERLAEKLFPSVLTERVIGEKSVPEREPTPEAPPSTEILVDLENGGLPAGILPCEAFMNTRRHIYGLNSSLVHTIRVYYCTRAGFTERFLSSFRDVDGLQLVEVPPNSAGKGDDADLKLKYDMLFHELAHPPPAPLCLISSDKDYVETIKKMMDNNYEILLGHDPSNSSSEVTNVAVAYKFPFPTVYRTVLPAGAMPPNLGVSPPRRALPPLPLEKTNLKLKVLFDVASTLDDDKRKKKLKVFPTGLTPKVIRFVTERLITDEGYGGICGRIISIALAETLNKKMKQEMEGSDFDVSSLYPPSKSKKAGQEYTDVRIGQLMQSSSLDLEHLVPLVLISSDPNLIMVVEEIVSMGFLVYLVHRETAPTELVNAATRSWVLEHLASNT</sequence>